<dbReference type="Proteomes" id="UP001501690">
    <property type="component" value="Unassembled WGS sequence"/>
</dbReference>
<evidence type="ECO:0000313" key="3">
    <source>
        <dbReference type="Proteomes" id="UP001501690"/>
    </source>
</evidence>
<dbReference type="InterPro" id="IPR010310">
    <property type="entry name" value="T7SS_ESAT-6-like"/>
</dbReference>
<dbReference type="RefSeq" id="WP_344070984.1">
    <property type="nucleotide sequence ID" value="NZ_BAAAPL010000001.1"/>
</dbReference>
<dbReference type="NCBIfam" id="TIGR03930">
    <property type="entry name" value="WXG100_ESAT6"/>
    <property type="match status" value="1"/>
</dbReference>
<accession>A0ABN2I4C8</accession>
<dbReference type="Pfam" id="PF06013">
    <property type="entry name" value="WXG100"/>
    <property type="match status" value="1"/>
</dbReference>
<dbReference type="EMBL" id="BAAAPL010000001">
    <property type="protein sequence ID" value="GAA1698406.1"/>
    <property type="molecule type" value="Genomic_DNA"/>
</dbReference>
<organism evidence="2 3">
    <name type="scientific">Microbacterium sediminicola</name>
    <dbReference type="NCBI Taxonomy" id="415210"/>
    <lineage>
        <taxon>Bacteria</taxon>
        <taxon>Bacillati</taxon>
        <taxon>Actinomycetota</taxon>
        <taxon>Actinomycetes</taxon>
        <taxon>Micrococcales</taxon>
        <taxon>Microbacteriaceae</taxon>
        <taxon>Microbacterium</taxon>
    </lineage>
</organism>
<evidence type="ECO:0000313" key="2">
    <source>
        <dbReference type="EMBL" id="GAA1698406.1"/>
    </source>
</evidence>
<proteinExistence type="inferred from homology"/>
<dbReference type="SUPFAM" id="SSF140453">
    <property type="entry name" value="EsxAB dimer-like"/>
    <property type="match status" value="1"/>
</dbReference>
<keyword evidence="3" id="KW-1185">Reference proteome</keyword>
<dbReference type="InterPro" id="IPR036689">
    <property type="entry name" value="ESAT-6-like_sf"/>
</dbReference>
<evidence type="ECO:0000256" key="1">
    <source>
        <dbReference type="RuleBase" id="RU362001"/>
    </source>
</evidence>
<dbReference type="Gene3D" id="1.10.287.1060">
    <property type="entry name" value="ESAT-6-like"/>
    <property type="match status" value="1"/>
</dbReference>
<gene>
    <name evidence="2" type="ORF">GCM10009808_14880</name>
</gene>
<comment type="similarity">
    <text evidence="1">Belongs to the WXG100 family.</text>
</comment>
<protein>
    <recommendedName>
        <fullName evidence="1">ESAT-6-like protein</fullName>
    </recommendedName>
</protein>
<reference evidence="2 3" key="1">
    <citation type="journal article" date="2019" name="Int. J. Syst. Evol. Microbiol.">
        <title>The Global Catalogue of Microorganisms (GCM) 10K type strain sequencing project: providing services to taxonomists for standard genome sequencing and annotation.</title>
        <authorList>
            <consortium name="The Broad Institute Genomics Platform"/>
            <consortium name="The Broad Institute Genome Sequencing Center for Infectious Disease"/>
            <person name="Wu L."/>
            <person name="Ma J."/>
        </authorList>
    </citation>
    <scope>NUCLEOTIDE SEQUENCE [LARGE SCALE GENOMIC DNA]</scope>
    <source>
        <strain evidence="2 3">JCM 15577</strain>
    </source>
</reference>
<comment type="caution">
    <text evidence="2">The sequence shown here is derived from an EMBL/GenBank/DDBJ whole genome shotgun (WGS) entry which is preliminary data.</text>
</comment>
<name>A0ABN2I4C8_9MICO</name>
<sequence length="95" mass="9905">MPAFAVDSDAVLAATASARNTAERVRAENHAMLAQLTGLQGQWTGAASSAFAGVIDEWRAANAHVEDALHSISAALEAAGHQYAEAEQLSLGLFR</sequence>